<dbReference type="EMBL" id="JABSTQ010010429">
    <property type="protein sequence ID" value="KAG0421048.1"/>
    <property type="molecule type" value="Genomic_DNA"/>
</dbReference>
<reference evidence="1 2" key="1">
    <citation type="journal article" date="2020" name="Cell">
        <title>Large-Scale Comparative Analyses of Tick Genomes Elucidate Their Genetic Diversity and Vector Capacities.</title>
        <authorList>
            <consortium name="Tick Genome and Microbiome Consortium (TIGMIC)"/>
            <person name="Jia N."/>
            <person name="Wang J."/>
            <person name="Shi W."/>
            <person name="Du L."/>
            <person name="Sun Y."/>
            <person name="Zhan W."/>
            <person name="Jiang J.F."/>
            <person name="Wang Q."/>
            <person name="Zhang B."/>
            <person name="Ji P."/>
            <person name="Bell-Sakyi L."/>
            <person name="Cui X.M."/>
            <person name="Yuan T.T."/>
            <person name="Jiang B.G."/>
            <person name="Yang W.F."/>
            <person name="Lam T.T."/>
            <person name="Chang Q.C."/>
            <person name="Ding S.J."/>
            <person name="Wang X.J."/>
            <person name="Zhu J.G."/>
            <person name="Ruan X.D."/>
            <person name="Zhao L."/>
            <person name="Wei J.T."/>
            <person name="Ye R.Z."/>
            <person name="Que T.C."/>
            <person name="Du C.H."/>
            <person name="Zhou Y.H."/>
            <person name="Cheng J.X."/>
            <person name="Dai P.F."/>
            <person name="Guo W.B."/>
            <person name="Han X.H."/>
            <person name="Huang E.J."/>
            <person name="Li L.F."/>
            <person name="Wei W."/>
            <person name="Gao Y.C."/>
            <person name="Liu J.Z."/>
            <person name="Shao H.Z."/>
            <person name="Wang X."/>
            <person name="Wang C.C."/>
            <person name="Yang T.C."/>
            <person name="Huo Q.B."/>
            <person name="Li W."/>
            <person name="Chen H.Y."/>
            <person name="Chen S.E."/>
            <person name="Zhou L.G."/>
            <person name="Ni X.B."/>
            <person name="Tian J.H."/>
            <person name="Sheng Y."/>
            <person name="Liu T."/>
            <person name="Pan Y.S."/>
            <person name="Xia L.Y."/>
            <person name="Li J."/>
            <person name="Zhao F."/>
            <person name="Cao W.C."/>
        </authorList>
    </citation>
    <scope>NUCLEOTIDE SEQUENCE [LARGE SCALE GENOMIC DNA]</scope>
    <source>
        <strain evidence="1">Iper-2018</strain>
    </source>
</reference>
<keyword evidence="2" id="KW-1185">Reference proteome</keyword>
<evidence type="ECO:0000313" key="2">
    <source>
        <dbReference type="Proteomes" id="UP000805193"/>
    </source>
</evidence>
<gene>
    <name evidence="1" type="ORF">HPB47_003055</name>
</gene>
<name>A0AC60PL53_IXOPE</name>
<accession>A0AC60PL53</accession>
<organism evidence="1 2">
    <name type="scientific">Ixodes persulcatus</name>
    <name type="common">Taiga tick</name>
    <dbReference type="NCBI Taxonomy" id="34615"/>
    <lineage>
        <taxon>Eukaryota</taxon>
        <taxon>Metazoa</taxon>
        <taxon>Ecdysozoa</taxon>
        <taxon>Arthropoda</taxon>
        <taxon>Chelicerata</taxon>
        <taxon>Arachnida</taxon>
        <taxon>Acari</taxon>
        <taxon>Parasitiformes</taxon>
        <taxon>Ixodida</taxon>
        <taxon>Ixodoidea</taxon>
        <taxon>Ixodidae</taxon>
        <taxon>Ixodinae</taxon>
        <taxon>Ixodes</taxon>
    </lineage>
</organism>
<sequence>MEEESSTPEAADPSTGSPGAVADSTVRLWLIRDPLGGTFVSLLAAPPPLPWILSTLDTREADCQTRPSNELDCQTNQARRVVVEWDSFSGAIPRVLTAVSRSINMEEAAISTPEAADLSITSRGAVLDSTVLLWLTQDPPGSTFVALTGGGGCVGLRRCYPPKASSLVCRLPFRRHRSCLPRVFWQLLRLLPGFSPRWIRGKRIAGIVLLTDSTARRTGHVVWANGIPFGRRTPTRLPMARHAAPWSGGSLKLTLRISFTDRRNIGARSAASARLVAVEHAAASSTNIAGGASARADTDEVAPP</sequence>
<comment type="caution">
    <text evidence="1">The sequence shown here is derived from an EMBL/GenBank/DDBJ whole genome shotgun (WGS) entry which is preliminary data.</text>
</comment>
<proteinExistence type="predicted"/>
<evidence type="ECO:0000313" key="1">
    <source>
        <dbReference type="EMBL" id="KAG0421048.1"/>
    </source>
</evidence>
<protein>
    <submittedName>
        <fullName evidence="1">Uncharacterized protein</fullName>
    </submittedName>
</protein>
<dbReference type="Proteomes" id="UP000805193">
    <property type="component" value="Unassembled WGS sequence"/>
</dbReference>